<dbReference type="RefSeq" id="XP_026689041.1">
    <property type="nucleotide sequence ID" value="XM_026833240.1"/>
</dbReference>
<evidence type="ECO:0000313" key="4">
    <source>
        <dbReference type="RefSeq" id="XP_026689041.1"/>
    </source>
</evidence>
<dbReference type="GO" id="GO:0071897">
    <property type="term" value="P:DNA biosynthetic process"/>
    <property type="evidence" value="ECO:0007669"/>
    <property type="project" value="UniProtKB-ARBA"/>
</dbReference>
<dbReference type="AlphaFoldDB" id="A0A1S4ERQ0"/>
<dbReference type="GeneID" id="108254355"/>
<dbReference type="RefSeq" id="XP_017304851.1">
    <property type="nucleotide sequence ID" value="XM_017449362.2"/>
</dbReference>
<proteinExistence type="predicted"/>
<keyword evidence="2" id="KW-1185">Reference proteome</keyword>
<dbReference type="InterPro" id="IPR043502">
    <property type="entry name" value="DNA/RNA_pol_sf"/>
</dbReference>
<reference evidence="3 4" key="1">
    <citation type="submission" date="2025-04" db="UniProtKB">
        <authorList>
            <consortium name="RefSeq"/>
        </authorList>
    </citation>
    <scope>IDENTIFICATION</scope>
</reference>
<dbReference type="InterPro" id="IPR000477">
    <property type="entry name" value="RT_dom"/>
</dbReference>
<dbReference type="PaxDb" id="121845-A0A1S4ERQ0"/>
<accession>A0A1S4ERQ0</accession>
<evidence type="ECO:0000313" key="3">
    <source>
        <dbReference type="RefSeq" id="XP_017304851.1"/>
    </source>
</evidence>
<evidence type="ECO:0000313" key="2">
    <source>
        <dbReference type="Proteomes" id="UP000079169"/>
    </source>
</evidence>
<dbReference type="SUPFAM" id="SSF56672">
    <property type="entry name" value="DNA/RNA polymerases"/>
    <property type="match status" value="1"/>
</dbReference>
<feature type="domain" description="Reverse transcriptase" evidence="1">
    <location>
        <begin position="1"/>
        <end position="120"/>
    </location>
</feature>
<dbReference type="Pfam" id="PF00078">
    <property type="entry name" value="RVT_1"/>
    <property type="match status" value="1"/>
</dbReference>
<evidence type="ECO:0000259" key="1">
    <source>
        <dbReference type="PROSITE" id="PS50878"/>
    </source>
</evidence>
<organism evidence="2 3">
    <name type="scientific">Diaphorina citri</name>
    <name type="common">Asian citrus psyllid</name>
    <dbReference type="NCBI Taxonomy" id="121845"/>
    <lineage>
        <taxon>Eukaryota</taxon>
        <taxon>Metazoa</taxon>
        <taxon>Ecdysozoa</taxon>
        <taxon>Arthropoda</taxon>
        <taxon>Hexapoda</taxon>
        <taxon>Insecta</taxon>
        <taxon>Pterygota</taxon>
        <taxon>Neoptera</taxon>
        <taxon>Paraneoptera</taxon>
        <taxon>Hemiptera</taxon>
        <taxon>Sternorrhyncha</taxon>
        <taxon>Psylloidea</taxon>
        <taxon>Psyllidae</taxon>
        <taxon>Diaphorininae</taxon>
        <taxon>Diaphorina</taxon>
    </lineage>
</organism>
<dbReference type="STRING" id="121845.A0A1S4ERQ0"/>
<dbReference type="KEGG" id="dci:108254355"/>
<dbReference type="Proteomes" id="UP000079169">
    <property type="component" value="Unplaced"/>
</dbReference>
<name>A0A1S4ERQ0_DIACI</name>
<sequence>MYSIPTGSTLGPALFNIYINNLPKSSKGKVFCYADDACIVYAGANWDSTFDLATRDLIDVHKWYTSMSLQLNLTKTKYMTLSITSTGQPPDNMTLTIPSSDNQLTYLDKTTNIRYLGVFIDHHLKWTVHTQTLTKKMRYLMHIFNNLRRVCSNKILRMIYHSFAQSLLQYCICAWGGAYDNTLNPLRRTQNILLRIILKKDRLFHTNTLYELFDVFPLTDLYFYKLTLYSIKREHLWPVNDNPYQTRRTGQIQTIRIHKSLTCRHFSYLGRKFYCTIPLELKMLKDRPLILKYKTKEWLKTQNFEINTFYQYRKFNTYLYLLTNITVFEERNFCYLYCL</sequence>
<dbReference type="OMA" id="YCTIPLE"/>
<dbReference type="PROSITE" id="PS50878">
    <property type="entry name" value="RT_POL"/>
    <property type="match status" value="1"/>
</dbReference>
<dbReference type="KEGG" id="dci:113473802"/>
<protein>
    <submittedName>
        <fullName evidence="3">Uncharacterized protein LOC108254355</fullName>
    </submittedName>
    <submittedName>
        <fullName evidence="4">Uncharacterized protein LOC113473802</fullName>
    </submittedName>
</protein>
<gene>
    <name evidence="3" type="primary">LOC108254355</name>
    <name evidence="4" type="synonym">LOC113473802</name>
</gene>
<dbReference type="PANTHER" id="PTHR33332">
    <property type="entry name" value="REVERSE TRANSCRIPTASE DOMAIN-CONTAINING PROTEIN"/>
    <property type="match status" value="1"/>
</dbReference>